<dbReference type="AlphaFoldDB" id="A0A7L4YPB4"/>
<dbReference type="Pfam" id="PF06013">
    <property type="entry name" value="WXG100"/>
    <property type="match status" value="1"/>
</dbReference>
<dbReference type="OrthoDB" id="3253863at2"/>
<organism evidence="2 3">
    <name type="scientific">Epidermidibacterium keratini</name>
    <dbReference type="NCBI Taxonomy" id="1891644"/>
    <lineage>
        <taxon>Bacteria</taxon>
        <taxon>Bacillati</taxon>
        <taxon>Actinomycetota</taxon>
        <taxon>Actinomycetes</taxon>
        <taxon>Sporichthyales</taxon>
        <taxon>Sporichthyaceae</taxon>
        <taxon>Epidermidibacterium</taxon>
    </lineage>
</organism>
<dbReference type="Proteomes" id="UP000463857">
    <property type="component" value="Chromosome"/>
</dbReference>
<dbReference type="Gene3D" id="1.10.287.1060">
    <property type="entry name" value="ESAT-6-like"/>
    <property type="match status" value="1"/>
</dbReference>
<accession>A0A7L4YPB4</accession>
<dbReference type="InterPro" id="IPR010310">
    <property type="entry name" value="T7SS_ESAT-6-like"/>
</dbReference>
<dbReference type="EMBL" id="CP047156">
    <property type="protein sequence ID" value="QHC00872.1"/>
    <property type="molecule type" value="Genomic_DNA"/>
</dbReference>
<keyword evidence="3" id="KW-1185">Reference proteome</keyword>
<dbReference type="InterPro" id="IPR036689">
    <property type="entry name" value="ESAT-6-like_sf"/>
</dbReference>
<evidence type="ECO:0000313" key="3">
    <source>
        <dbReference type="Proteomes" id="UP000463857"/>
    </source>
</evidence>
<dbReference type="SUPFAM" id="SSF140453">
    <property type="entry name" value="EsxAB dimer-like"/>
    <property type="match status" value="1"/>
</dbReference>
<feature type="region of interest" description="Disordered" evidence="1">
    <location>
        <begin position="1"/>
        <end position="22"/>
    </location>
</feature>
<evidence type="ECO:0000313" key="2">
    <source>
        <dbReference type="EMBL" id="QHC00872.1"/>
    </source>
</evidence>
<sequence>MTGSTGTSVQSGSPEQFATAAGDAADRITGMLTQLMNGLAPLESTWKGVGGSSFQQTKQTVESEAKKLSQALHGLGADIGLVGKVYATADSDAGQQMNTVASEASGITSGLSAGSA</sequence>
<evidence type="ECO:0000256" key="1">
    <source>
        <dbReference type="SAM" id="MobiDB-lite"/>
    </source>
</evidence>
<dbReference type="InParanoid" id="A0A7L4YPB4"/>
<name>A0A7L4YPB4_9ACTN</name>
<dbReference type="NCBIfam" id="TIGR03930">
    <property type="entry name" value="WXG100_ESAT6"/>
    <property type="match status" value="1"/>
</dbReference>
<proteinExistence type="predicted"/>
<dbReference type="KEGG" id="eke:EK0264_11640"/>
<gene>
    <name evidence="2" type="ORF">EK0264_11640</name>
</gene>
<feature type="compositionally biased region" description="Low complexity" evidence="1">
    <location>
        <begin position="1"/>
        <end position="13"/>
    </location>
</feature>
<reference evidence="2 3" key="1">
    <citation type="journal article" date="2018" name="Int. J. Syst. Evol. Microbiol.">
        <title>Epidermidibacterium keratini gen. nov., sp. nov., a member of the family Sporichthyaceae, isolated from keratin epidermis.</title>
        <authorList>
            <person name="Lee D.G."/>
            <person name="Trujillo M.E."/>
            <person name="Kang S."/>
            <person name="Nam J.J."/>
            <person name="Kim Y.J."/>
        </authorList>
    </citation>
    <scope>NUCLEOTIDE SEQUENCE [LARGE SCALE GENOMIC DNA]</scope>
    <source>
        <strain evidence="2 3">EPI-7</strain>
    </source>
</reference>
<protein>
    <submittedName>
        <fullName evidence="2">WXG100 family type VII secretion target</fullName>
    </submittedName>
</protein>